<dbReference type="InterPro" id="IPR046357">
    <property type="entry name" value="PPIase_dom_sf"/>
</dbReference>
<organism evidence="3 4">
    <name type="scientific">Symbiodinium microadriaticum</name>
    <name type="common">Dinoflagellate</name>
    <name type="synonym">Zooxanthella microadriatica</name>
    <dbReference type="NCBI Taxonomy" id="2951"/>
    <lineage>
        <taxon>Eukaryota</taxon>
        <taxon>Sar</taxon>
        <taxon>Alveolata</taxon>
        <taxon>Dinophyceae</taxon>
        <taxon>Suessiales</taxon>
        <taxon>Symbiodiniaceae</taxon>
        <taxon>Symbiodinium</taxon>
    </lineage>
</organism>
<proteinExistence type="predicted"/>
<keyword evidence="4" id="KW-1185">Reference proteome</keyword>
<gene>
    <name evidence="3" type="primary">FKBP17-1</name>
    <name evidence="3" type="ORF">AK812_SmicGene17116</name>
</gene>
<evidence type="ECO:0000313" key="3">
    <source>
        <dbReference type="EMBL" id="OLQ00225.1"/>
    </source>
</evidence>
<protein>
    <recommendedName>
        <fullName evidence="1">peptidylprolyl isomerase</fullName>
        <ecNumber evidence="1">5.2.1.8</ecNumber>
    </recommendedName>
</protein>
<reference evidence="3 4" key="1">
    <citation type="submission" date="2016-02" db="EMBL/GenBank/DDBJ databases">
        <title>Genome analysis of coral dinoflagellate symbionts highlights evolutionary adaptations to a symbiotic lifestyle.</title>
        <authorList>
            <person name="Aranda M."/>
            <person name="Li Y."/>
            <person name="Liew Y.J."/>
            <person name="Baumgarten S."/>
            <person name="Simakov O."/>
            <person name="Wilson M."/>
            <person name="Piel J."/>
            <person name="Ashoor H."/>
            <person name="Bougouffa S."/>
            <person name="Bajic V.B."/>
            <person name="Ryu T."/>
            <person name="Ravasi T."/>
            <person name="Bayer T."/>
            <person name="Micklem G."/>
            <person name="Kim H."/>
            <person name="Bhak J."/>
            <person name="Lajeunesse T.C."/>
            <person name="Voolstra C.R."/>
        </authorList>
    </citation>
    <scope>NUCLEOTIDE SEQUENCE [LARGE SCALE GENOMIC DNA]</scope>
    <source>
        <strain evidence="3 4">CCMP2467</strain>
    </source>
</reference>
<accession>A0A1Q9DYF5</accession>
<dbReference type="Gene3D" id="3.10.50.40">
    <property type="match status" value="1"/>
</dbReference>
<comment type="caution">
    <text evidence="3">The sequence shown here is derived from an EMBL/GenBank/DDBJ whole genome shotgun (WGS) entry which is preliminary data.</text>
</comment>
<comment type="catalytic activity">
    <reaction evidence="1">
        <text>[protein]-peptidylproline (omega=180) = [protein]-peptidylproline (omega=0)</text>
        <dbReference type="Rhea" id="RHEA:16237"/>
        <dbReference type="Rhea" id="RHEA-COMP:10747"/>
        <dbReference type="Rhea" id="RHEA-COMP:10748"/>
        <dbReference type="ChEBI" id="CHEBI:83833"/>
        <dbReference type="ChEBI" id="CHEBI:83834"/>
        <dbReference type="EC" id="5.2.1.8"/>
    </reaction>
</comment>
<evidence type="ECO:0000256" key="1">
    <source>
        <dbReference type="PROSITE-ProRule" id="PRU00277"/>
    </source>
</evidence>
<evidence type="ECO:0000259" key="2">
    <source>
        <dbReference type="PROSITE" id="PS50059"/>
    </source>
</evidence>
<dbReference type="AlphaFoldDB" id="A0A1Q9DYF5"/>
<dbReference type="InterPro" id="IPR044197">
    <property type="entry name" value="FKBP17-1-like"/>
</dbReference>
<dbReference type="PROSITE" id="PS50059">
    <property type="entry name" value="FKBP_PPIASE"/>
    <property type="match status" value="1"/>
</dbReference>
<dbReference type="Pfam" id="PF00254">
    <property type="entry name" value="FKBP_C"/>
    <property type="match status" value="1"/>
</dbReference>
<dbReference type="EMBL" id="LSRX01000334">
    <property type="protein sequence ID" value="OLQ00225.1"/>
    <property type="molecule type" value="Genomic_DNA"/>
</dbReference>
<dbReference type="SUPFAM" id="SSF54534">
    <property type="entry name" value="FKBP-like"/>
    <property type="match status" value="1"/>
</dbReference>
<dbReference type="OrthoDB" id="1902587at2759"/>
<feature type="domain" description="PPIase FKBP-type" evidence="2">
    <location>
        <begin position="129"/>
        <end position="206"/>
    </location>
</feature>
<keyword evidence="1 3" id="KW-0413">Isomerase</keyword>
<evidence type="ECO:0000313" key="4">
    <source>
        <dbReference type="Proteomes" id="UP000186817"/>
    </source>
</evidence>
<dbReference type="InterPro" id="IPR001179">
    <property type="entry name" value="PPIase_FKBP_dom"/>
</dbReference>
<dbReference type="PANTHER" id="PTHR47860">
    <property type="entry name" value="PEPTIDYL-PROLYL CIS-TRANS ISOMERASE FKBP17-1, CHLOROPLASTIC"/>
    <property type="match status" value="1"/>
</dbReference>
<sequence>MRVLRMNSSTSRQRDECRAKRWLRSGRVAPGQASTPRALPRRHLLGLALLACLACNRGPSWLEAATAASRRGALASAMTASFAEAAEAAAVDPGRNVVRYEDNLKMTELPDGLKYADVRPGKGESPKPGTKVTIDYVMMTTGARYGTKIDSTKDRDQPYSFVLGDPSIISGLSEAVSTMQPGGIRRVIIPQSLGFTDESKQPIPPNFAEFQRFRNIYLNPNRVYQPDLVLDVKLFTFGEK</sequence>
<dbReference type="GO" id="GO:0003755">
    <property type="term" value="F:peptidyl-prolyl cis-trans isomerase activity"/>
    <property type="evidence" value="ECO:0007669"/>
    <property type="project" value="UniProtKB-KW"/>
</dbReference>
<name>A0A1Q9DYF5_SYMMI</name>
<dbReference type="Proteomes" id="UP000186817">
    <property type="component" value="Unassembled WGS sequence"/>
</dbReference>
<dbReference type="PANTHER" id="PTHR47860:SF1">
    <property type="entry name" value="PEPTIDYL-PROLYL CIS-TRANS ISOMERASE FKBP17-1, CHLOROPLASTIC"/>
    <property type="match status" value="1"/>
</dbReference>
<dbReference type="EC" id="5.2.1.8" evidence="1"/>
<keyword evidence="1" id="KW-0697">Rotamase</keyword>